<sequence>MASFGVGLPIMLGANTSPERIPELCIFYNSNFIIYSSLWSFYVPCIMMQYMIVQEKKWIIVVLVAIMII</sequence>
<keyword evidence="1" id="KW-1133">Transmembrane helix</keyword>
<proteinExistence type="predicted"/>
<reference evidence="2 3" key="1">
    <citation type="submission" date="2017-03" db="EMBL/GenBank/DDBJ databases">
        <title>Genome Survey of Euroglyphus maynei.</title>
        <authorList>
            <person name="Arlian L.G."/>
            <person name="Morgan M.S."/>
            <person name="Rider S.D."/>
        </authorList>
    </citation>
    <scope>NUCLEOTIDE SEQUENCE [LARGE SCALE GENOMIC DNA]</scope>
    <source>
        <strain evidence="2">Arlian Lab</strain>
        <tissue evidence="2">Whole body</tissue>
    </source>
</reference>
<evidence type="ECO:0000313" key="2">
    <source>
        <dbReference type="EMBL" id="OTF80497.1"/>
    </source>
</evidence>
<keyword evidence="1" id="KW-0812">Transmembrane</keyword>
<comment type="caution">
    <text evidence="2">The sequence shown here is derived from an EMBL/GenBank/DDBJ whole genome shotgun (WGS) entry which is preliminary data.</text>
</comment>
<protein>
    <submittedName>
        <fullName evidence="2">Uncharacterized protein</fullName>
    </submittedName>
</protein>
<keyword evidence="3" id="KW-1185">Reference proteome</keyword>
<accession>A0A1Y3BK44</accession>
<keyword evidence="1" id="KW-0472">Membrane</keyword>
<dbReference type="EMBL" id="MUJZ01017957">
    <property type="protein sequence ID" value="OTF80497.1"/>
    <property type="molecule type" value="Genomic_DNA"/>
</dbReference>
<organism evidence="2 3">
    <name type="scientific">Euroglyphus maynei</name>
    <name type="common">Mayne's house dust mite</name>
    <dbReference type="NCBI Taxonomy" id="6958"/>
    <lineage>
        <taxon>Eukaryota</taxon>
        <taxon>Metazoa</taxon>
        <taxon>Ecdysozoa</taxon>
        <taxon>Arthropoda</taxon>
        <taxon>Chelicerata</taxon>
        <taxon>Arachnida</taxon>
        <taxon>Acari</taxon>
        <taxon>Acariformes</taxon>
        <taxon>Sarcoptiformes</taxon>
        <taxon>Astigmata</taxon>
        <taxon>Psoroptidia</taxon>
        <taxon>Analgoidea</taxon>
        <taxon>Pyroglyphidae</taxon>
        <taxon>Pyroglyphinae</taxon>
        <taxon>Euroglyphus</taxon>
    </lineage>
</organism>
<gene>
    <name evidence="2" type="ORF">BLA29_013878</name>
</gene>
<feature type="transmembrane region" description="Helical" evidence="1">
    <location>
        <begin position="32"/>
        <end position="53"/>
    </location>
</feature>
<evidence type="ECO:0000256" key="1">
    <source>
        <dbReference type="SAM" id="Phobius"/>
    </source>
</evidence>
<evidence type="ECO:0000313" key="3">
    <source>
        <dbReference type="Proteomes" id="UP000194236"/>
    </source>
</evidence>
<dbReference type="AlphaFoldDB" id="A0A1Y3BK44"/>
<dbReference type="Proteomes" id="UP000194236">
    <property type="component" value="Unassembled WGS sequence"/>
</dbReference>
<name>A0A1Y3BK44_EURMA</name>
<dbReference type="OrthoDB" id="10010417at2759"/>
<feature type="non-terminal residue" evidence="2">
    <location>
        <position position="69"/>
    </location>
</feature>